<name>A0A975C2W8_9CAUL</name>
<dbReference type="GO" id="GO:0004392">
    <property type="term" value="F:heme oxygenase (decyclizing) activity"/>
    <property type="evidence" value="ECO:0007669"/>
    <property type="project" value="InterPro"/>
</dbReference>
<protein>
    <submittedName>
        <fullName evidence="1">Biliverdin-producing heme oxygenase</fullName>
    </submittedName>
</protein>
<dbReference type="KEGG" id="bgoe:IFJ75_13770"/>
<dbReference type="RefSeq" id="WP_207868754.1">
    <property type="nucleotide sequence ID" value="NZ_CP062222.1"/>
</dbReference>
<evidence type="ECO:0000313" key="1">
    <source>
        <dbReference type="EMBL" id="QTC90336.1"/>
    </source>
</evidence>
<dbReference type="EMBL" id="CP062222">
    <property type="protein sequence ID" value="QTC90336.1"/>
    <property type="molecule type" value="Genomic_DNA"/>
</dbReference>
<dbReference type="GO" id="GO:0006788">
    <property type="term" value="P:heme oxidation"/>
    <property type="evidence" value="ECO:0007669"/>
    <property type="project" value="InterPro"/>
</dbReference>
<dbReference type="SUPFAM" id="SSF48613">
    <property type="entry name" value="Heme oxygenase-like"/>
    <property type="match status" value="1"/>
</dbReference>
<dbReference type="Gene3D" id="1.20.910.10">
    <property type="entry name" value="Heme oxygenase-like"/>
    <property type="match status" value="1"/>
</dbReference>
<dbReference type="InterPro" id="IPR016053">
    <property type="entry name" value="Haem_Oase-like"/>
</dbReference>
<dbReference type="Pfam" id="PF01126">
    <property type="entry name" value="Heme_oxygenase"/>
    <property type="match status" value="1"/>
</dbReference>
<proteinExistence type="predicted"/>
<accession>A0A975C2W8</accession>
<dbReference type="AlphaFoldDB" id="A0A975C2W8"/>
<dbReference type="CDD" id="cd19166">
    <property type="entry name" value="HemeO-bac"/>
    <property type="match status" value="1"/>
</dbReference>
<gene>
    <name evidence="1" type="ORF">IFJ75_13770</name>
</gene>
<reference evidence="1" key="1">
    <citation type="submission" date="2020-09" db="EMBL/GenBank/DDBJ databases">
        <title>Brevundimonas sp. LVF2 isolated from a puddle in Goettingen, Germany.</title>
        <authorList>
            <person name="Friedrich I."/>
            <person name="Klassen A."/>
            <person name="Hannes N."/>
            <person name="Schneider D."/>
            <person name="Hertel R."/>
            <person name="Daniel R."/>
        </authorList>
    </citation>
    <scope>NUCLEOTIDE SEQUENCE</scope>
    <source>
        <strain evidence="1">LVF2</strain>
    </source>
</reference>
<dbReference type="Proteomes" id="UP000663918">
    <property type="component" value="Chromosome"/>
</dbReference>
<organism evidence="1 2">
    <name type="scientific">Brevundimonas goettingensis</name>
    <dbReference type="NCBI Taxonomy" id="2774190"/>
    <lineage>
        <taxon>Bacteria</taxon>
        <taxon>Pseudomonadati</taxon>
        <taxon>Pseudomonadota</taxon>
        <taxon>Alphaproteobacteria</taxon>
        <taxon>Caulobacterales</taxon>
        <taxon>Caulobacteraceae</taxon>
        <taxon>Brevundimonas</taxon>
    </lineage>
</organism>
<dbReference type="InterPro" id="IPR016084">
    <property type="entry name" value="Haem_Oase-like_multi-hlx"/>
</dbReference>
<evidence type="ECO:0000313" key="2">
    <source>
        <dbReference type="Proteomes" id="UP000663918"/>
    </source>
</evidence>
<sequence length="185" mass="20414">MSQPAIIEALREATGEAHKALETDIDLFGRVAETDSRRDLVARFHRLHAAVEPAVEPWLKDMPGLEFSQRRRAEGIAQDLSDLGGRPLTTRPPHVASAAEALGWWYVLEGSSLGGRVIHRTLLGQGKDLLGLSFLHPYGADTGDWWRRFVEVLDASDRREPKARPDVLAGGVAGFRYAHEVLCGD</sequence>
<keyword evidence="2" id="KW-1185">Reference proteome</keyword>